<dbReference type="Proteomes" id="UP001152622">
    <property type="component" value="Chromosome 13"/>
</dbReference>
<evidence type="ECO:0000313" key="2">
    <source>
        <dbReference type="Proteomes" id="UP001152622"/>
    </source>
</evidence>
<reference evidence="1" key="1">
    <citation type="journal article" date="2023" name="Science">
        <title>Genome structures resolve the early diversification of teleost fishes.</title>
        <authorList>
            <person name="Parey E."/>
            <person name="Louis A."/>
            <person name="Montfort J."/>
            <person name="Bouchez O."/>
            <person name="Roques C."/>
            <person name="Iampietro C."/>
            <person name="Lluch J."/>
            <person name="Castinel A."/>
            <person name="Donnadieu C."/>
            <person name="Desvignes T."/>
            <person name="Floi Bucao C."/>
            <person name="Jouanno E."/>
            <person name="Wen M."/>
            <person name="Mejri S."/>
            <person name="Dirks R."/>
            <person name="Jansen H."/>
            <person name="Henkel C."/>
            <person name="Chen W.J."/>
            <person name="Zahm M."/>
            <person name="Cabau C."/>
            <person name="Klopp C."/>
            <person name="Thompson A.W."/>
            <person name="Robinson-Rechavi M."/>
            <person name="Braasch I."/>
            <person name="Lecointre G."/>
            <person name="Bobe J."/>
            <person name="Postlethwait J.H."/>
            <person name="Berthelot C."/>
            <person name="Roest Crollius H."/>
            <person name="Guiguen Y."/>
        </authorList>
    </citation>
    <scope>NUCLEOTIDE SEQUENCE</scope>
    <source>
        <strain evidence="1">WJC10195</strain>
    </source>
</reference>
<name>A0A9Q1ESU1_SYNKA</name>
<accession>A0A9Q1ESU1</accession>
<protein>
    <submittedName>
        <fullName evidence="1">Uncharacterized protein</fullName>
    </submittedName>
</protein>
<proteinExistence type="predicted"/>
<comment type="caution">
    <text evidence="1">The sequence shown here is derived from an EMBL/GenBank/DDBJ whole genome shotgun (WGS) entry which is preliminary data.</text>
</comment>
<dbReference type="EMBL" id="JAINUF010000013">
    <property type="protein sequence ID" value="KAJ8344283.1"/>
    <property type="molecule type" value="Genomic_DNA"/>
</dbReference>
<sequence>MHAAARQTSNKNGPLDINMDGRQLRSIGQLCGRPQGKCSQPALTLLPGLCVRKSCRDKQRPFRWLYLDKGSVSIF</sequence>
<dbReference type="AlphaFoldDB" id="A0A9Q1ESU1"/>
<evidence type="ECO:0000313" key="1">
    <source>
        <dbReference type="EMBL" id="KAJ8344283.1"/>
    </source>
</evidence>
<gene>
    <name evidence="1" type="ORF">SKAU_G00316120</name>
</gene>
<keyword evidence="2" id="KW-1185">Reference proteome</keyword>
<organism evidence="1 2">
    <name type="scientific">Synaphobranchus kaupii</name>
    <name type="common">Kaup's arrowtooth eel</name>
    <dbReference type="NCBI Taxonomy" id="118154"/>
    <lineage>
        <taxon>Eukaryota</taxon>
        <taxon>Metazoa</taxon>
        <taxon>Chordata</taxon>
        <taxon>Craniata</taxon>
        <taxon>Vertebrata</taxon>
        <taxon>Euteleostomi</taxon>
        <taxon>Actinopterygii</taxon>
        <taxon>Neopterygii</taxon>
        <taxon>Teleostei</taxon>
        <taxon>Anguilliformes</taxon>
        <taxon>Synaphobranchidae</taxon>
        <taxon>Synaphobranchus</taxon>
    </lineage>
</organism>